<dbReference type="Pfam" id="PF01965">
    <property type="entry name" value="DJ-1_PfpI"/>
    <property type="match status" value="1"/>
</dbReference>
<dbReference type="Proteomes" id="UP000295063">
    <property type="component" value="Unassembled WGS sequence"/>
</dbReference>
<dbReference type="OrthoDB" id="9800516at2"/>
<dbReference type="InterPro" id="IPR050325">
    <property type="entry name" value="Prot/Nucl_acid_deglycase"/>
</dbReference>
<dbReference type="InterPro" id="IPR002818">
    <property type="entry name" value="DJ-1/PfpI"/>
</dbReference>
<name>A0A4R1PYM3_9FIRM</name>
<reference evidence="2 3" key="1">
    <citation type="submission" date="2019-03" db="EMBL/GenBank/DDBJ databases">
        <title>Genomic Encyclopedia of Type Strains, Phase IV (KMG-IV): sequencing the most valuable type-strain genomes for metagenomic binning, comparative biology and taxonomic classification.</title>
        <authorList>
            <person name="Goeker M."/>
        </authorList>
    </citation>
    <scope>NUCLEOTIDE SEQUENCE [LARGE SCALE GENOMIC DNA]</scope>
    <source>
        <strain evidence="2 3">DSM 15969</strain>
    </source>
</reference>
<evidence type="ECO:0000313" key="2">
    <source>
        <dbReference type="EMBL" id="TCL38054.1"/>
    </source>
</evidence>
<feature type="domain" description="DJ-1/PfpI" evidence="1">
    <location>
        <begin position="2"/>
        <end position="175"/>
    </location>
</feature>
<sequence length="201" mass="22694">MKTLLFALKGFETMEFSVFVDVLGWARHDYKYDVPVVTCGFQKEVISTFNVPILVDKTIDEINVDDYAALAIPGGFEEFGFYEEAYDERFLHLIREFDRQQKIIAAICVAALPVGKSGVLRGRKATTYHLGGAFRQKQLKEFQVEVVNEPIVVDQNIITSYCPETAAGVAFKLLEKLTSNEKMSIVKHAMGFKVKEDLGIR</sequence>
<comment type="caution">
    <text evidence="2">The sequence shown here is derived from an EMBL/GenBank/DDBJ whole genome shotgun (WGS) entry which is preliminary data.</text>
</comment>
<keyword evidence="3" id="KW-1185">Reference proteome</keyword>
<dbReference type="CDD" id="cd03135">
    <property type="entry name" value="GATase1_DJ-1"/>
    <property type="match status" value="1"/>
</dbReference>
<dbReference type="Gene3D" id="3.40.50.880">
    <property type="match status" value="1"/>
</dbReference>
<gene>
    <name evidence="2" type="ORF">EV210_10420</name>
</gene>
<proteinExistence type="predicted"/>
<accession>A0A4R1PYM3</accession>
<organism evidence="2 3">
    <name type="scientific">Anaerospora hongkongensis</name>
    <dbReference type="NCBI Taxonomy" id="244830"/>
    <lineage>
        <taxon>Bacteria</taxon>
        <taxon>Bacillati</taxon>
        <taxon>Bacillota</taxon>
        <taxon>Negativicutes</taxon>
        <taxon>Selenomonadales</taxon>
        <taxon>Sporomusaceae</taxon>
        <taxon>Anaerospora</taxon>
    </lineage>
</organism>
<dbReference type="GO" id="GO:0005737">
    <property type="term" value="C:cytoplasm"/>
    <property type="evidence" value="ECO:0007669"/>
    <property type="project" value="TreeGrafter"/>
</dbReference>
<protein>
    <submittedName>
        <fullName evidence="2">4-methyl-5(B-hydroxyethyl)-thiazole monophosphate biosynthesis</fullName>
    </submittedName>
</protein>
<evidence type="ECO:0000259" key="1">
    <source>
        <dbReference type="Pfam" id="PF01965"/>
    </source>
</evidence>
<dbReference type="InterPro" id="IPR029062">
    <property type="entry name" value="Class_I_gatase-like"/>
</dbReference>
<dbReference type="PANTHER" id="PTHR48094">
    <property type="entry name" value="PROTEIN/NUCLEIC ACID DEGLYCASE DJ-1-RELATED"/>
    <property type="match status" value="1"/>
</dbReference>
<dbReference type="PANTHER" id="PTHR48094:SF5">
    <property type="entry name" value="PROTEIN DJ-1 HOMOLOG"/>
    <property type="match status" value="1"/>
</dbReference>
<dbReference type="RefSeq" id="WP_132077448.1">
    <property type="nucleotide sequence ID" value="NZ_SLUI01000004.1"/>
</dbReference>
<dbReference type="AlphaFoldDB" id="A0A4R1PYM3"/>
<dbReference type="SUPFAM" id="SSF52317">
    <property type="entry name" value="Class I glutamine amidotransferase-like"/>
    <property type="match status" value="1"/>
</dbReference>
<dbReference type="EMBL" id="SLUI01000004">
    <property type="protein sequence ID" value="TCL38054.1"/>
    <property type="molecule type" value="Genomic_DNA"/>
</dbReference>
<evidence type="ECO:0000313" key="3">
    <source>
        <dbReference type="Proteomes" id="UP000295063"/>
    </source>
</evidence>